<evidence type="ECO:0000259" key="1">
    <source>
        <dbReference type="Pfam" id="PF23310"/>
    </source>
</evidence>
<accession>A0ABC8JL91</accession>
<sequence>MEKCLKRDNVDARYVQGILEYFAKNKIYIGLHHLRVAAKRGHKEARFIYGVLLMSLGTTEKGKKYLKKLKNEHGVATLETIWSTIRTSLKGAELHMKKVYHQSQAKMIPEINCHQSAPITACPNCFHRRSSMSLSL</sequence>
<dbReference type="SUPFAM" id="SSF81901">
    <property type="entry name" value="HCP-like"/>
    <property type="match status" value="1"/>
</dbReference>
<dbReference type="InterPro" id="IPR057136">
    <property type="entry name" value="At2g35280_TPR_dom"/>
</dbReference>
<dbReference type="Proteomes" id="UP001642260">
    <property type="component" value="Unassembled WGS sequence"/>
</dbReference>
<reference evidence="2 3" key="1">
    <citation type="submission" date="2022-03" db="EMBL/GenBank/DDBJ databases">
        <authorList>
            <person name="Macdonald S."/>
            <person name="Ahmed S."/>
            <person name="Newling K."/>
        </authorList>
    </citation>
    <scope>NUCLEOTIDE SEQUENCE [LARGE SCALE GENOMIC DNA]</scope>
</reference>
<organism evidence="2 3">
    <name type="scientific">Eruca vesicaria subsp. sativa</name>
    <name type="common">Garden rocket</name>
    <name type="synonym">Eruca sativa</name>
    <dbReference type="NCBI Taxonomy" id="29727"/>
    <lineage>
        <taxon>Eukaryota</taxon>
        <taxon>Viridiplantae</taxon>
        <taxon>Streptophyta</taxon>
        <taxon>Embryophyta</taxon>
        <taxon>Tracheophyta</taxon>
        <taxon>Spermatophyta</taxon>
        <taxon>Magnoliopsida</taxon>
        <taxon>eudicotyledons</taxon>
        <taxon>Gunneridae</taxon>
        <taxon>Pentapetalae</taxon>
        <taxon>rosids</taxon>
        <taxon>malvids</taxon>
        <taxon>Brassicales</taxon>
        <taxon>Brassicaceae</taxon>
        <taxon>Brassiceae</taxon>
        <taxon>Eruca</taxon>
    </lineage>
</organism>
<dbReference type="EMBL" id="CAKOAT010119822">
    <property type="protein sequence ID" value="CAH8332654.1"/>
    <property type="molecule type" value="Genomic_DNA"/>
</dbReference>
<dbReference type="Pfam" id="PF23310">
    <property type="entry name" value="TPR_27"/>
    <property type="match status" value="1"/>
</dbReference>
<dbReference type="PANTHER" id="PTHR33784:SF25">
    <property type="entry name" value="NUCLEIC ACID-BINDING, OB-FOLD-LIKE PROTEIN"/>
    <property type="match status" value="1"/>
</dbReference>
<gene>
    <name evidence="2" type="ORF">ERUC_LOCUS12674</name>
</gene>
<dbReference type="PANTHER" id="PTHR33784">
    <property type="entry name" value="OS05G0482100 PROTEIN"/>
    <property type="match status" value="1"/>
</dbReference>
<comment type="caution">
    <text evidence="2">The sequence shown here is derived from an EMBL/GenBank/DDBJ whole genome shotgun (WGS) entry which is preliminary data.</text>
</comment>
<proteinExistence type="predicted"/>
<name>A0ABC8JL91_ERUVS</name>
<evidence type="ECO:0000313" key="2">
    <source>
        <dbReference type="EMBL" id="CAH8332654.1"/>
    </source>
</evidence>
<keyword evidence="3" id="KW-1185">Reference proteome</keyword>
<evidence type="ECO:0000313" key="3">
    <source>
        <dbReference type="Proteomes" id="UP001642260"/>
    </source>
</evidence>
<feature type="domain" description="At2g35280-like TPR" evidence="1">
    <location>
        <begin position="1"/>
        <end position="73"/>
    </location>
</feature>
<protein>
    <recommendedName>
        <fullName evidence="1">At2g35280-like TPR domain-containing protein</fullName>
    </recommendedName>
</protein>
<dbReference type="InterPro" id="IPR040338">
    <property type="entry name" value="At1g67623-like"/>
</dbReference>
<dbReference type="AlphaFoldDB" id="A0ABC8JL91"/>